<organism evidence="3 4">
    <name type="scientific">Diaporthe australafricana</name>
    <dbReference type="NCBI Taxonomy" id="127596"/>
    <lineage>
        <taxon>Eukaryota</taxon>
        <taxon>Fungi</taxon>
        <taxon>Dikarya</taxon>
        <taxon>Ascomycota</taxon>
        <taxon>Pezizomycotina</taxon>
        <taxon>Sordariomycetes</taxon>
        <taxon>Sordariomycetidae</taxon>
        <taxon>Diaporthales</taxon>
        <taxon>Diaporthaceae</taxon>
        <taxon>Diaporthe</taxon>
    </lineage>
</organism>
<dbReference type="SUPFAM" id="SSF54593">
    <property type="entry name" value="Glyoxalase/Bleomycin resistance protein/Dihydroxybiphenyl dioxygenase"/>
    <property type="match status" value="1"/>
</dbReference>
<dbReference type="InterPro" id="IPR037523">
    <property type="entry name" value="VOC_core"/>
</dbReference>
<sequence length="361" mass="37883">MPFDFDRIIDHQLYLATQQCIQPYVQRRVSSAPAATFTHTAVAAGPARTAGGRKASLGSLISPWSRSSGGSSSSRRHPPAAYPYQARPSAQGYSPVDLFSAAPVGIPVRGGRHGSTTLLRNDSSPSFDDQFVTAPIGDFTDTEDWTFATASGGSGSGTFTGLDTTVENSPAPSHQAGKMATTAPTAAPATASAGISPQPQPHSHSPDPTAATTSSPRQGGLARVSAITLLVEDLARTKRFYSRVFGAPCAFEDATSAALRFNGGALIVNLCESADARDVGLLGPGVRAGERGDVDRRFLLSVLVDDVEEVYSRLRQVEEEGEGVVVEGLTGPVTRPWGMRVVTFRDPAGHCWEVAQDVNGG</sequence>
<gene>
    <name evidence="3" type="ORF">Daus18300_007730</name>
</gene>
<evidence type="ECO:0000313" key="4">
    <source>
        <dbReference type="Proteomes" id="UP001583177"/>
    </source>
</evidence>
<accession>A0ABR3WLC7</accession>
<feature type="domain" description="VOC" evidence="2">
    <location>
        <begin position="223"/>
        <end position="357"/>
    </location>
</feature>
<evidence type="ECO:0000256" key="1">
    <source>
        <dbReference type="SAM" id="MobiDB-lite"/>
    </source>
</evidence>
<dbReference type="PROSITE" id="PS51819">
    <property type="entry name" value="VOC"/>
    <property type="match status" value="1"/>
</dbReference>
<dbReference type="Pfam" id="PF00903">
    <property type="entry name" value="Glyoxalase"/>
    <property type="match status" value="1"/>
</dbReference>
<evidence type="ECO:0000313" key="3">
    <source>
        <dbReference type="EMBL" id="KAL1864307.1"/>
    </source>
</evidence>
<dbReference type="EMBL" id="JAWRVE010000069">
    <property type="protein sequence ID" value="KAL1864307.1"/>
    <property type="molecule type" value="Genomic_DNA"/>
</dbReference>
<feature type="compositionally biased region" description="Polar residues" evidence="1">
    <location>
        <begin position="162"/>
        <end position="172"/>
    </location>
</feature>
<protein>
    <recommendedName>
        <fullName evidence="2">VOC domain-containing protein</fullName>
    </recommendedName>
</protein>
<reference evidence="3 4" key="1">
    <citation type="journal article" date="2024" name="IMA Fungus">
        <title>IMA Genome - F19 : A genome assembly and annotation guide to empower mycologists, including annotated draft genome sequences of Ceratocystis pirilliformis, Diaporthe australafricana, Fusarium ophioides, Paecilomyces lecythidis, and Sporothrix stenoceras.</title>
        <authorList>
            <person name="Aylward J."/>
            <person name="Wilson A.M."/>
            <person name="Visagie C.M."/>
            <person name="Spraker J."/>
            <person name="Barnes I."/>
            <person name="Buitendag C."/>
            <person name="Ceriani C."/>
            <person name="Del Mar Angel L."/>
            <person name="du Plessis D."/>
            <person name="Fuchs T."/>
            <person name="Gasser K."/>
            <person name="Kramer D."/>
            <person name="Li W."/>
            <person name="Munsamy K."/>
            <person name="Piso A."/>
            <person name="Price J.L."/>
            <person name="Sonnekus B."/>
            <person name="Thomas C."/>
            <person name="van der Nest A."/>
            <person name="van Dijk A."/>
            <person name="van Heerden A."/>
            <person name="van Vuuren N."/>
            <person name="Yilmaz N."/>
            <person name="Duong T.A."/>
            <person name="van der Merwe N.A."/>
            <person name="Wingfield M.J."/>
            <person name="Wingfield B.D."/>
        </authorList>
    </citation>
    <scope>NUCLEOTIDE SEQUENCE [LARGE SCALE GENOMIC DNA]</scope>
    <source>
        <strain evidence="3 4">CMW 18300</strain>
    </source>
</reference>
<dbReference type="Gene3D" id="3.10.180.10">
    <property type="entry name" value="2,3-Dihydroxybiphenyl 1,2-Dioxygenase, domain 1"/>
    <property type="match status" value="1"/>
</dbReference>
<evidence type="ECO:0000259" key="2">
    <source>
        <dbReference type="PROSITE" id="PS51819"/>
    </source>
</evidence>
<keyword evidence="4" id="KW-1185">Reference proteome</keyword>
<feature type="compositionally biased region" description="Low complexity" evidence="1">
    <location>
        <begin position="61"/>
        <end position="73"/>
    </location>
</feature>
<name>A0ABR3WLC7_9PEZI</name>
<feature type="region of interest" description="Disordered" evidence="1">
    <location>
        <begin position="61"/>
        <end position="81"/>
    </location>
</feature>
<dbReference type="InterPro" id="IPR004360">
    <property type="entry name" value="Glyas_Fos-R_dOase_dom"/>
</dbReference>
<proteinExistence type="predicted"/>
<feature type="compositionally biased region" description="Low complexity" evidence="1">
    <location>
        <begin position="180"/>
        <end position="191"/>
    </location>
</feature>
<feature type="region of interest" description="Disordered" evidence="1">
    <location>
        <begin position="151"/>
        <end position="219"/>
    </location>
</feature>
<dbReference type="PANTHER" id="PTHR36503">
    <property type="entry name" value="BLR2520 PROTEIN"/>
    <property type="match status" value="1"/>
</dbReference>
<dbReference type="Proteomes" id="UP001583177">
    <property type="component" value="Unassembled WGS sequence"/>
</dbReference>
<dbReference type="InterPro" id="IPR029068">
    <property type="entry name" value="Glyas_Bleomycin-R_OHBP_Dase"/>
</dbReference>
<comment type="caution">
    <text evidence="3">The sequence shown here is derived from an EMBL/GenBank/DDBJ whole genome shotgun (WGS) entry which is preliminary data.</text>
</comment>
<dbReference type="PANTHER" id="PTHR36503:SF3">
    <property type="entry name" value="BLR0126 PROTEIN"/>
    <property type="match status" value="1"/>
</dbReference>